<dbReference type="InterPro" id="IPR011990">
    <property type="entry name" value="TPR-like_helical_dom_sf"/>
</dbReference>
<organism evidence="2 3">
    <name type="scientific">Candidatus Accumulibacter vicinus</name>
    <dbReference type="NCBI Taxonomy" id="2954382"/>
    <lineage>
        <taxon>Bacteria</taxon>
        <taxon>Pseudomonadati</taxon>
        <taxon>Pseudomonadota</taxon>
        <taxon>Betaproteobacteria</taxon>
        <taxon>Candidatus Accumulibacter</taxon>
    </lineage>
</organism>
<dbReference type="STRING" id="1457154.CAPSK01_003070"/>
<accession>A0A084XYT3</accession>
<evidence type="ECO:0000256" key="1">
    <source>
        <dbReference type="SAM" id="SignalP"/>
    </source>
</evidence>
<proteinExistence type="predicted"/>
<gene>
    <name evidence="2" type="ORF">CAPSK01_003070</name>
</gene>
<evidence type="ECO:0000313" key="2">
    <source>
        <dbReference type="EMBL" id="KFB67627.1"/>
    </source>
</evidence>
<protein>
    <recommendedName>
        <fullName evidence="4">Tetratricopeptide repeat protein</fullName>
    </recommendedName>
</protein>
<dbReference type="Gene3D" id="1.25.40.10">
    <property type="entry name" value="Tetratricopeptide repeat domain"/>
    <property type="match status" value="1"/>
</dbReference>
<feature type="chain" id="PRO_5001785595" description="Tetratricopeptide repeat protein" evidence="1">
    <location>
        <begin position="24"/>
        <end position="589"/>
    </location>
</feature>
<sequence length="589" mass="64292">MSRWRFALRLDSGLALFAGQAVALAWQADGPRLQIDVAPTAGGSSPDEGVFSTLSQALRAQSFAAAGKAGEVAPLPMPWRVWVKSTALPSTSDLLAAELALELWLVPSREVNDLDAVRGALAARRATLHEDVREALAYWLLGSTHPLGGRPDLEKSWRSDTHEVLVRRSPDWRSRRRPLEPLLAAAQRLFKELTLRRRIPVTLASYEDLADSLGAQTPPLPIAFRQAIWWEAGYQLAAQGLHREAGAATDRYREACYELRQRLPGLAEGEIPGFGVSVGRRAYYQGDFRAALDAYWREWQSGSEQHRLRLRRLIANVFTDLGALSAARRLATEAFSGQEIDGDPEAYKTLGRCGEIALRAGDLECAADFYQRSHAAQEELFGTTGVSGQTAVYRGHVALLAGRLDEATARYAEAHAADARKDSRLNAYALMGEAVLALQRDDRAAVIACLNRLEGTDESSNDRDVLPRAVVALAAVAASAPRDKGLGAIADLLKNNYMAETLALLPLVYPRVGMASKALNRIADTLQQWDKALDAVPELVGEHVDGDPTPRTLLAVIAEVRKRDSWQALAPWRSRIFPASLLAIASPPA</sequence>
<evidence type="ECO:0008006" key="4">
    <source>
        <dbReference type="Google" id="ProtNLM"/>
    </source>
</evidence>
<dbReference type="SUPFAM" id="SSF48452">
    <property type="entry name" value="TPR-like"/>
    <property type="match status" value="1"/>
</dbReference>
<reference evidence="2 3" key="1">
    <citation type="submission" date="2014-07" db="EMBL/GenBank/DDBJ databases">
        <title>Expanding our view of genomic diversity in Candidatus Accumulibacter clades.</title>
        <authorList>
            <person name="Skennerton C.T."/>
            <person name="Barr J.J."/>
            <person name="Slater F.R."/>
            <person name="Bond P.L."/>
            <person name="Tyson G.W."/>
        </authorList>
    </citation>
    <scope>NUCLEOTIDE SEQUENCE [LARGE SCALE GENOMIC DNA]</scope>
    <source>
        <strain evidence="3">SK-01</strain>
    </source>
</reference>
<dbReference type="AlphaFoldDB" id="A0A084XYT3"/>
<name>A0A084XYT3_9PROT</name>
<feature type="signal peptide" evidence="1">
    <location>
        <begin position="1"/>
        <end position="23"/>
    </location>
</feature>
<dbReference type="EMBL" id="JDSS02000027">
    <property type="protein sequence ID" value="KFB67627.1"/>
    <property type="molecule type" value="Genomic_DNA"/>
</dbReference>
<keyword evidence="1" id="KW-0732">Signal</keyword>
<evidence type="ECO:0000313" key="3">
    <source>
        <dbReference type="Proteomes" id="UP000019812"/>
    </source>
</evidence>
<dbReference type="Proteomes" id="UP000019812">
    <property type="component" value="Unassembled WGS sequence"/>
</dbReference>
<comment type="caution">
    <text evidence="2">The sequence shown here is derived from an EMBL/GenBank/DDBJ whole genome shotgun (WGS) entry which is preliminary data.</text>
</comment>
<dbReference type="RefSeq" id="WP_034927396.1">
    <property type="nucleotide sequence ID" value="NZ_JDSS02000027.1"/>
</dbReference>